<sequence>MVRCFIKIYQAWRSGTKVNRVPLCLPTTAGHSRGIYHKQSIEENPLFILNLSPLQSYLGFIKFDMLRLDYVLSFRTPKTIAFGKNNQQECTYLLDCPVSFAFLWGYGYMLSTRKLLSGEHSVFLMTKVHRVMMIPSYDSDRPASIGEVLILHFCACFSQVIRTDLQSPQIVRHRLLFFESYGDELLLQLEDS</sequence>
<name>A0ABY6KQ27_9ARAC</name>
<dbReference type="EMBL" id="CP092870">
    <property type="protein sequence ID" value="UYV70971.1"/>
    <property type="molecule type" value="Genomic_DNA"/>
</dbReference>
<dbReference type="Proteomes" id="UP001235939">
    <property type="component" value="Chromosome 08"/>
</dbReference>
<evidence type="ECO:0000313" key="1">
    <source>
        <dbReference type="EMBL" id="UYV70971.1"/>
    </source>
</evidence>
<reference evidence="1 2" key="1">
    <citation type="submission" date="2022-01" db="EMBL/GenBank/DDBJ databases">
        <title>A chromosomal length assembly of Cordylochernes scorpioides.</title>
        <authorList>
            <person name="Zeh D."/>
            <person name="Zeh J."/>
        </authorList>
    </citation>
    <scope>NUCLEOTIDE SEQUENCE [LARGE SCALE GENOMIC DNA]</scope>
    <source>
        <strain evidence="1">IN4F17</strain>
        <tissue evidence="1">Whole Body</tissue>
    </source>
</reference>
<evidence type="ECO:0000313" key="2">
    <source>
        <dbReference type="Proteomes" id="UP001235939"/>
    </source>
</evidence>
<proteinExistence type="predicted"/>
<protein>
    <submittedName>
        <fullName evidence="1">Uncharacterized protein</fullName>
    </submittedName>
</protein>
<organism evidence="1 2">
    <name type="scientific">Cordylochernes scorpioides</name>
    <dbReference type="NCBI Taxonomy" id="51811"/>
    <lineage>
        <taxon>Eukaryota</taxon>
        <taxon>Metazoa</taxon>
        <taxon>Ecdysozoa</taxon>
        <taxon>Arthropoda</taxon>
        <taxon>Chelicerata</taxon>
        <taxon>Arachnida</taxon>
        <taxon>Pseudoscorpiones</taxon>
        <taxon>Cheliferoidea</taxon>
        <taxon>Chernetidae</taxon>
        <taxon>Cordylochernes</taxon>
    </lineage>
</organism>
<keyword evidence="2" id="KW-1185">Reference proteome</keyword>
<gene>
    <name evidence="1" type="ORF">LAZ67_8001274</name>
</gene>
<accession>A0ABY6KQ27</accession>